<gene>
    <name evidence="13" type="ORF">MNBD_IGNAVI01-2299</name>
</gene>
<evidence type="ECO:0000256" key="3">
    <source>
        <dbReference type="ARBA" id="ARBA00022676"/>
    </source>
</evidence>
<dbReference type="PANTHER" id="PTHR30400">
    <property type="entry name" value="MONOFUNCTIONAL BIOSYNTHETIC PEPTIDOGLYCAN TRANSGLYCOSYLASE"/>
    <property type="match status" value="1"/>
</dbReference>
<keyword evidence="2" id="KW-0997">Cell inner membrane</keyword>
<evidence type="ECO:0000256" key="6">
    <source>
        <dbReference type="ARBA" id="ARBA00022960"/>
    </source>
</evidence>
<keyword evidence="10" id="KW-0961">Cell wall biogenesis/degradation</keyword>
<dbReference type="HAMAP" id="MF_00766">
    <property type="entry name" value="PGT_MtgA"/>
    <property type="match status" value="1"/>
</dbReference>
<dbReference type="GO" id="GO:0009252">
    <property type="term" value="P:peptidoglycan biosynthetic process"/>
    <property type="evidence" value="ECO:0007669"/>
    <property type="project" value="UniProtKB-KW"/>
</dbReference>
<reference evidence="13" key="1">
    <citation type="submission" date="2018-06" db="EMBL/GenBank/DDBJ databases">
        <authorList>
            <person name="Zhirakovskaya E."/>
        </authorList>
    </citation>
    <scope>NUCLEOTIDE SEQUENCE</scope>
</reference>
<proteinExistence type="inferred from homology"/>
<evidence type="ECO:0000256" key="11">
    <source>
        <dbReference type="SAM" id="Phobius"/>
    </source>
</evidence>
<dbReference type="InterPro" id="IPR011812">
    <property type="entry name" value="Pep_trsgly"/>
</dbReference>
<evidence type="ECO:0000256" key="8">
    <source>
        <dbReference type="ARBA" id="ARBA00022989"/>
    </source>
</evidence>
<dbReference type="InterPro" id="IPR023346">
    <property type="entry name" value="Lysozyme-like_dom_sf"/>
</dbReference>
<feature type="transmembrane region" description="Helical" evidence="11">
    <location>
        <begin position="7"/>
        <end position="29"/>
    </location>
</feature>
<dbReference type="GO" id="GO:0008360">
    <property type="term" value="P:regulation of cell shape"/>
    <property type="evidence" value="ECO:0007669"/>
    <property type="project" value="UniProtKB-KW"/>
</dbReference>
<keyword evidence="1" id="KW-1003">Cell membrane</keyword>
<evidence type="ECO:0000256" key="5">
    <source>
        <dbReference type="ARBA" id="ARBA00022692"/>
    </source>
</evidence>
<dbReference type="AlphaFoldDB" id="A0A3B1CT24"/>
<evidence type="ECO:0000256" key="1">
    <source>
        <dbReference type="ARBA" id="ARBA00022475"/>
    </source>
</evidence>
<dbReference type="InterPro" id="IPR001264">
    <property type="entry name" value="Glyco_trans_51"/>
</dbReference>
<dbReference type="GO" id="GO:0071555">
    <property type="term" value="P:cell wall organization"/>
    <property type="evidence" value="ECO:0007669"/>
    <property type="project" value="UniProtKB-KW"/>
</dbReference>
<evidence type="ECO:0000256" key="4">
    <source>
        <dbReference type="ARBA" id="ARBA00022679"/>
    </source>
</evidence>
<evidence type="ECO:0000313" key="13">
    <source>
        <dbReference type="EMBL" id="VAX27138.1"/>
    </source>
</evidence>
<name>A0A3B1CT24_9ZZZZ</name>
<keyword evidence="4" id="KW-0808">Transferase</keyword>
<evidence type="ECO:0000256" key="7">
    <source>
        <dbReference type="ARBA" id="ARBA00022984"/>
    </source>
</evidence>
<protein>
    <submittedName>
        <fullName evidence="13">Monofunctional biosynthetic peptidoglycan transglycosylase</fullName>
    </submittedName>
</protein>
<evidence type="ECO:0000256" key="10">
    <source>
        <dbReference type="ARBA" id="ARBA00023316"/>
    </source>
</evidence>
<sequence length="231" mass="27022">MKKFIYGILIFFTAYTLYTSVILMLFIWIDPPTTAFIQQNKEPSFESILKKNNIMQTWISLDRISNEVKIAILTSEDQLFLDHWGFDVAQIQKVVEDIGKGKRVRGASTITQQVAKNLFLFPNKLWFRKILESYYTVLIELIWSKRRIMEVYLNIAEFGKNIYGVEAASSFYFKKSSSYLNSLEGAMLAAILPNPIRYNVKHPSVYLKKRINRIQQESKNLDKKKIIKELD</sequence>
<dbReference type="InterPro" id="IPR036950">
    <property type="entry name" value="PBP_transglycosylase"/>
</dbReference>
<evidence type="ECO:0000256" key="2">
    <source>
        <dbReference type="ARBA" id="ARBA00022519"/>
    </source>
</evidence>
<dbReference type="EMBL" id="UOGD01000370">
    <property type="protein sequence ID" value="VAX27138.1"/>
    <property type="molecule type" value="Genomic_DNA"/>
</dbReference>
<keyword evidence="9 11" id="KW-0472">Membrane</keyword>
<keyword evidence="7" id="KW-0573">Peptidoglycan synthesis</keyword>
<dbReference type="Gene3D" id="1.10.3810.10">
    <property type="entry name" value="Biosynthetic peptidoglycan transglycosylase-like"/>
    <property type="match status" value="1"/>
</dbReference>
<keyword evidence="8 11" id="KW-1133">Transmembrane helix</keyword>
<dbReference type="SUPFAM" id="SSF53955">
    <property type="entry name" value="Lysozyme-like"/>
    <property type="match status" value="1"/>
</dbReference>
<evidence type="ECO:0000256" key="9">
    <source>
        <dbReference type="ARBA" id="ARBA00023136"/>
    </source>
</evidence>
<dbReference type="PANTHER" id="PTHR30400:SF0">
    <property type="entry name" value="BIOSYNTHETIC PEPTIDOGLYCAN TRANSGLYCOSYLASE"/>
    <property type="match status" value="1"/>
</dbReference>
<organism evidence="13">
    <name type="scientific">hydrothermal vent metagenome</name>
    <dbReference type="NCBI Taxonomy" id="652676"/>
    <lineage>
        <taxon>unclassified sequences</taxon>
        <taxon>metagenomes</taxon>
        <taxon>ecological metagenomes</taxon>
    </lineage>
</organism>
<feature type="domain" description="Glycosyl transferase family 51" evidence="12">
    <location>
        <begin position="52"/>
        <end position="216"/>
    </location>
</feature>
<keyword evidence="3" id="KW-0328">Glycosyltransferase</keyword>
<accession>A0A3B1CT24</accession>
<dbReference type="NCBIfam" id="TIGR02070">
    <property type="entry name" value="mono_pep_trsgly"/>
    <property type="match status" value="1"/>
</dbReference>
<keyword evidence="5 11" id="KW-0812">Transmembrane</keyword>
<keyword evidence="6" id="KW-0133">Cell shape</keyword>
<evidence type="ECO:0000259" key="12">
    <source>
        <dbReference type="Pfam" id="PF00912"/>
    </source>
</evidence>
<dbReference type="GO" id="GO:0016763">
    <property type="term" value="F:pentosyltransferase activity"/>
    <property type="evidence" value="ECO:0007669"/>
    <property type="project" value="InterPro"/>
</dbReference>
<dbReference type="Pfam" id="PF00912">
    <property type="entry name" value="Transgly"/>
    <property type="match status" value="1"/>
</dbReference>
<dbReference type="GO" id="GO:0009274">
    <property type="term" value="C:peptidoglycan-based cell wall"/>
    <property type="evidence" value="ECO:0007669"/>
    <property type="project" value="InterPro"/>
</dbReference>
<dbReference type="GO" id="GO:0016020">
    <property type="term" value="C:membrane"/>
    <property type="evidence" value="ECO:0007669"/>
    <property type="project" value="InterPro"/>
</dbReference>